<dbReference type="EMBL" id="CNFU01001179">
    <property type="protein sequence ID" value="CKT13259.1"/>
    <property type="molecule type" value="Genomic_DNA"/>
</dbReference>
<dbReference type="Gene3D" id="3.90.1530.30">
    <property type="match status" value="1"/>
</dbReference>
<reference evidence="8 16" key="2">
    <citation type="submission" date="2016-04" db="EMBL/GenBank/DDBJ databases">
        <authorList>
            <person name="Bigi M."/>
            <person name="Bigi F."/>
            <person name="Soria M.A."/>
        </authorList>
    </citation>
    <scope>NUCLEOTIDE SEQUENCE [LARGE SCALE GENOMIC DNA]</scope>
    <source>
        <strain evidence="8 16">6548</strain>
    </source>
</reference>
<dbReference type="Proteomes" id="UP000045842">
    <property type="component" value="Unassembled WGS sequence"/>
</dbReference>
<dbReference type="InterPro" id="IPR050336">
    <property type="entry name" value="Chromosome_partition/occlusion"/>
</dbReference>
<accession>A0A0E8U6J0</accession>
<protein>
    <submittedName>
        <fullName evidence="7">ParB N-terminal domain-containing protein</fullName>
    </submittedName>
    <submittedName>
        <fullName evidence="8">ParB-like nuclease domain protein</fullName>
    </submittedName>
</protein>
<evidence type="ECO:0000313" key="14">
    <source>
        <dbReference type="Proteomes" id="UP000048948"/>
    </source>
</evidence>
<evidence type="ECO:0000313" key="5">
    <source>
        <dbReference type="EMBL" id="COW87756.1"/>
    </source>
</evidence>
<organism evidence="3 14">
    <name type="scientific">Mycobacterium tuberculosis</name>
    <dbReference type="NCBI Taxonomy" id="1773"/>
    <lineage>
        <taxon>Bacteria</taxon>
        <taxon>Bacillati</taxon>
        <taxon>Actinomycetota</taxon>
        <taxon>Actinomycetes</taxon>
        <taxon>Mycobacteriales</taxon>
        <taxon>Mycobacteriaceae</taxon>
        <taxon>Mycobacterium</taxon>
        <taxon>Mycobacterium tuberculosis complex</taxon>
    </lineage>
</organism>
<sequence length="154" mass="17305">MLQPIGVTPDRRLVFGQRRLEAARLLGWERIPVHVCHTIADVVDRAKAERSENTLRKDFTPSELLAAGRRIAELERPKAKQRQREGGDHGRQARYSGLGSMEPKPESERDAHKADTAISEALGISRGHYQRLKRIDNATRSEAGYRDGLNGWSG</sequence>
<dbReference type="Proteomes" id="UP000256381">
    <property type="component" value="Unassembled WGS sequence"/>
</dbReference>
<dbReference type="AlphaFoldDB" id="A0A0E8U6J0"/>
<dbReference type="SUPFAM" id="SSF110849">
    <property type="entry name" value="ParB/Sulfiredoxin"/>
    <property type="match status" value="1"/>
</dbReference>
<evidence type="ECO:0000313" key="10">
    <source>
        <dbReference type="EMBL" id="VCU50933.1"/>
    </source>
</evidence>
<reference evidence="9 17" key="3">
    <citation type="journal article" date="2017" name="N. Engl. J. Med.">
        <title>Transmission of Extensively Drug-Resistant Tuberculosis in South Africa.</title>
        <authorList>
            <person name="Shah N.S."/>
            <person name="Auld S.C."/>
            <person name="Brust J.C."/>
            <person name="Mathema B."/>
            <person name="Ismail N."/>
            <person name="Moodley P."/>
            <person name="Mlisana K."/>
            <person name="Allana S."/>
            <person name="Campbell A."/>
            <person name="Mthiyane T."/>
            <person name="Morris N."/>
            <person name="Mpangase P."/>
            <person name="van der Meulen H."/>
            <person name="Omar S.V."/>
            <person name="Brown T.S."/>
            <person name="Narechania A."/>
            <person name="Shaskina E."/>
            <person name="Kapwata T."/>
            <person name="Kreiswirth B."/>
            <person name="Gandhi N.R."/>
        </authorList>
    </citation>
    <scope>NUCLEOTIDE SEQUENCE [LARGE SCALE GENOMIC DNA]</scope>
    <source>
        <strain evidence="9 17">32301_S10</strain>
    </source>
</reference>
<dbReference type="PANTHER" id="PTHR33375:SF1">
    <property type="entry name" value="CHROMOSOME-PARTITIONING PROTEIN PARB-RELATED"/>
    <property type="match status" value="1"/>
</dbReference>
<dbReference type="SMR" id="A0A0E8U6J0"/>
<dbReference type="EMBL" id="CSAJ01000558">
    <property type="protein sequence ID" value="COW87756.1"/>
    <property type="molecule type" value="Genomic_DNA"/>
</dbReference>
<dbReference type="EMBL" id="JAGIZI010000039">
    <property type="protein sequence ID" value="MBP0685104.1"/>
    <property type="molecule type" value="Genomic_DNA"/>
</dbReference>
<evidence type="ECO:0000313" key="8">
    <source>
        <dbReference type="EMBL" id="OMH60593.1"/>
    </source>
</evidence>
<feature type="compositionally biased region" description="Basic and acidic residues" evidence="1">
    <location>
        <begin position="70"/>
        <end position="91"/>
    </location>
</feature>
<evidence type="ECO:0000313" key="6">
    <source>
        <dbReference type="EMBL" id="COX33810.1"/>
    </source>
</evidence>
<evidence type="ECO:0000313" key="19">
    <source>
        <dbReference type="Proteomes" id="UP000671119"/>
    </source>
</evidence>
<feature type="region of interest" description="Disordered" evidence="1">
    <location>
        <begin position="70"/>
        <end position="122"/>
    </location>
</feature>
<evidence type="ECO:0000256" key="1">
    <source>
        <dbReference type="SAM" id="MobiDB-lite"/>
    </source>
</evidence>
<proteinExistence type="predicted"/>
<dbReference type="EMBL" id="CHKL01000814">
    <property type="protein sequence ID" value="COX33810.1"/>
    <property type="molecule type" value="Genomic_DNA"/>
</dbReference>
<dbReference type="EMBL" id="CSAD01000678">
    <property type="protein sequence ID" value="COW29338.1"/>
    <property type="molecule type" value="Genomic_DNA"/>
</dbReference>
<dbReference type="RefSeq" id="WP_003900539.1">
    <property type="nucleotide sequence ID" value="NZ_AP017901.1"/>
</dbReference>
<dbReference type="EMBL" id="LWDQ01000001">
    <property type="protein sequence ID" value="OMH60593.1"/>
    <property type="molecule type" value="Genomic_DNA"/>
</dbReference>
<evidence type="ECO:0000313" key="17">
    <source>
        <dbReference type="Proteomes" id="UP000256381"/>
    </source>
</evidence>
<dbReference type="Proteomes" id="UP000048948">
    <property type="component" value="Unassembled WGS sequence"/>
</dbReference>
<dbReference type="GO" id="GO:0007059">
    <property type="term" value="P:chromosome segregation"/>
    <property type="evidence" value="ECO:0007669"/>
    <property type="project" value="TreeGrafter"/>
</dbReference>
<evidence type="ECO:0000313" key="2">
    <source>
        <dbReference type="EMBL" id="CKT13259.1"/>
    </source>
</evidence>
<reference evidence="8 16" key="4">
    <citation type="submission" date="2017-02" db="EMBL/GenBank/DDBJ databases">
        <title>Protein polymorphisms may explain contrasting epidemiological fitness of two variants of a multidrug-resistant Mycobacterium tuberculosis strain.</title>
        <authorList>
            <person name="Bigi M.M."/>
            <person name="Lopez B."/>
            <person name="Blanco F.C."/>
            <person name="Sasiain M.C."/>
            <person name="De La Barrera S."/>
            <person name="Ritacco V."/>
            <person name="Bigi F."/>
            <person name="Soria M.A."/>
        </authorList>
    </citation>
    <scope>NUCLEOTIDE SEQUENCE [LARGE SCALE GENOMIC DNA]</scope>
    <source>
        <strain evidence="8 16">6548</strain>
    </source>
</reference>
<dbReference type="PANTHER" id="PTHR33375">
    <property type="entry name" value="CHROMOSOME-PARTITIONING PROTEIN PARB-RELATED"/>
    <property type="match status" value="1"/>
</dbReference>
<feature type="compositionally biased region" description="Basic and acidic residues" evidence="1">
    <location>
        <begin position="103"/>
        <end position="115"/>
    </location>
</feature>
<dbReference type="InterPro" id="IPR036086">
    <property type="entry name" value="ParB/Sulfiredoxin_sf"/>
</dbReference>
<dbReference type="EMBL" id="LR027516">
    <property type="protein sequence ID" value="VCU50933.1"/>
    <property type="molecule type" value="Genomic_DNA"/>
</dbReference>
<dbReference type="Proteomes" id="UP000049023">
    <property type="component" value="Unassembled WGS sequence"/>
</dbReference>
<evidence type="ECO:0000313" key="7">
    <source>
        <dbReference type="EMBL" id="MBP0685104.1"/>
    </source>
</evidence>
<dbReference type="Proteomes" id="UP000044938">
    <property type="component" value="Unassembled WGS sequence"/>
</dbReference>
<dbReference type="Proteomes" id="UP000300237">
    <property type="component" value="Chromosome"/>
</dbReference>
<evidence type="ECO:0000313" key="9">
    <source>
        <dbReference type="EMBL" id="REQ50803.1"/>
    </source>
</evidence>
<dbReference type="Proteomes" id="UP000048600">
    <property type="component" value="Unassembled WGS sequence"/>
</dbReference>
<gene>
    <name evidence="8" type="ORF">A4S10_02777</name>
    <name evidence="10" type="ORF">DKC2_2789</name>
    <name evidence="9" type="ORF">DSJ38_13895</name>
    <name evidence="4" type="ORF">ERS007679_03572</name>
    <name evidence="5" type="ORF">ERS007720_03459</name>
    <name evidence="6" type="ORF">ERS007741_04216</name>
    <name evidence="3" type="ORF">ERS027646_03476</name>
    <name evidence="2" type="ORF">ERS027661_03972</name>
    <name evidence="7" type="ORF">J8J21_18755</name>
</gene>
<dbReference type="Proteomes" id="UP000671119">
    <property type="component" value="Unassembled WGS sequence"/>
</dbReference>
<evidence type="ECO:0000313" key="16">
    <source>
        <dbReference type="Proteomes" id="UP000189452"/>
    </source>
</evidence>
<name>A0A0E8U6J0_MYCTX</name>
<reference evidence="10 18" key="6">
    <citation type="submission" date="2018-08" db="EMBL/GenBank/DDBJ databases">
        <authorList>
            <person name="Fokvardsen B D."/>
            <person name="Norman A."/>
        </authorList>
    </citation>
    <scope>NUCLEOTIDE SEQUENCE [LARGE SCALE GENOMIC DNA]</scope>
    <source>
        <strain evidence="10 18">DKC2</strain>
    </source>
</reference>
<evidence type="ECO:0000313" key="3">
    <source>
        <dbReference type="EMBL" id="CKT39200.1"/>
    </source>
</evidence>
<evidence type="ECO:0000313" key="12">
    <source>
        <dbReference type="Proteomes" id="UP000045842"/>
    </source>
</evidence>
<reference evidence="7 19" key="7">
    <citation type="submission" date="2021-03" db="EMBL/GenBank/DDBJ databases">
        <title>Whole Genome Sequencing of Mycobacterium tuberculosis clinical isolates from Arunachal Pradesh, India.</title>
        <authorList>
            <person name="Singh S."/>
            <person name="Mudliar S.R."/>
            <person name="Kulsum U."/>
            <person name="Rufai S.B."/>
            <person name="Singh P.K."/>
            <person name="Umpo M."/>
            <person name="Nyori M."/>
        </authorList>
    </citation>
    <scope>NUCLEOTIDE SEQUENCE [LARGE SCALE GENOMIC DNA]</scope>
    <source>
        <strain evidence="7 19">OMICS/BPL/0142/20/SP</strain>
    </source>
</reference>
<reference evidence="9" key="5">
    <citation type="submission" date="2018-07" db="EMBL/GenBank/DDBJ databases">
        <authorList>
            <person name="Shah S."/>
            <person name="Brown T."/>
            <person name="Auld S."/>
            <person name="Bratton K."/>
            <person name="Narechania A."/>
            <person name="Mathema B."/>
            <person name="Gandhi N."/>
        </authorList>
    </citation>
    <scope>NUCLEOTIDE SEQUENCE</scope>
    <source>
        <strain evidence="9">32301_S10</strain>
    </source>
</reference>
<evidence type="ECO:0000313" key="18">
    <source>
        <dbReference type="Proteomes" id="UP000300237"/>
    </source>
</evidence>
<evidence type="ECO:0000313" key="4">
    <source>
        <dbReference type="EMBL" id="COW29338.1"/>
    </source>
</evidence>
<reference evidence="11 12" key="1">
    <citation type="submission" date="2015-03" db="EMBL/GenBank/DDBJ databases">
        <authorList>
            <consortium name="Pathogen Informatics"/>
        </authorList>
    </citation>
    <scope>NUCLEOTIDE SEQUENCE [LARGE SCALE GENOMIC DNA]</scope>
    <source>
        <strain evidence="3 14">Bir 172</strain>
        <strain evidence="2 15">Bir 187</strain>
        <strain evidence="4 12">G09801536</strain>
        <strain evidence="5 11">M09401471</strain>
        <strain evidence="6 13">P00601463</strain>
    </source>
</reference>
<dbReference type="EMBL" id="QTBD01000163">
    <property type="protein sequence ID" value="REQ50803.1"/>
    <property type="molecule type" value="Genomic_DNA"/>
</dbReference>
<evidence type="ECO:0000313" key="11">
    <source>
        <dbReference type="Proteomes" id="UP000044938"/>
    </source>
</evidence>
<evidence type="ECO:0000313" key="13">
    <source>
        <dbReference type="Proteomes" id="UP000048600"/>
    </source>
</evidence>
<dbReference type="GO" id="GO:0005694">
    <property type="term" value="C:chromosome"/>
    <property type="evidence" value="ECO:0007669"/>
    <property type="project" value="TreeGrafter"/>
</dbReference>
<dbReference type="Proteomes" id="UP000189452">
    <property type="component" value="Chromosome"/>
</dbReference>
<dbReference type="EMBL" id="CNGE01000824">
    <property type="protein sequence ID" value="CKT39200.1"/>
    <property type="molecule type" value="Genomic_DNA"/>
</dbReference>
<evidence type="ECO:0000313" key="15">
    <source>
        <dbReference type="Proteomes" id="UP000049023"/>
    </source>
</evidence>